<proteinExistence type="inferred from homology"/>
<gene>
    <name evidence="7" type="primary">Tspo_7</name>
    <name evidence="7" type="ORF">CM83_31553</name>
</gene>
<dbReference type="Pfam" id="PF03073">
    <property type="entry name" value="TspO_MBR"/>
    <property type="match status" value="1"/>
</dbReference>
<evidence type="ECO:0000256" key="4">
    <source>
        <dbReference type="ARBA" id="ARBA00022989"/>
    </source>
</evidence>
<feature type="transmembrane region" description="Helical" evidence="6">
    <location>
        <begin position="132"/>
        <end position="154"/>
    </location>
</feature>
<evidence type="ECO:0000256" key="6">
    <source>
        <dbReference type="SAM" id="Phobius"/>
    </source>
</evidence>
<dbReference type="InterPro" id="IPR004307">
    <property type="entry name" value="TspO_MBR"/>
</dbReference>
<dbReference type="PANTHER" id="PTHR10057:SF0">
    <property type="entry name" value="TRANSLOCATOR PROTEIN"/>
    <property type="match status" value="1"/>
</dbReference>
<reference evidence="7" key="2">
    <citation type="submission" date="2014-07" db="EMBL/GenBank/DDBJ databases">
        <authorList>
            <person name="Hull J."/>
        </authorList>
    </citation>
    <scope>NUCLEOTIDE SEQUENCE</scope>
</reference>
<evidence type="ECO:0000256" key="3">
    <source>
        <dbReference type="ARBA" id="ARBA00022692"/>
    </source>
</evidence>
<comment type="similarity">
    <text evidence="2">Belongs to the TspO/BZRP family.</text>
</comment>
<dbReference type="EMBL" id="GBHO01007542">
    <property type="protein sequence ID" value="JAG36062.1"/>
    <property type="molecule type" value="Transcribed_RNA"/>
</dbReference>
<dbReference type="InterPro" id="IPR038330">
    <property type="entry name" value="TspO/MBR-related_sf"/>
</dbReference>
<dbReference type="FunFam" id="1.20.1260.100:FF:000001">
    <property type="entry name" value="translocator protein 2"/>
    <property type="match status" value="1"/>
</dbReference>
<feature type="transmembrane region" description="Helical" evidence="6">
    <location>
        <begin position="6"/>
        <end position="25"/>
    </location>
</feature>
<name>A0A0A9YSN7_LYGHE</name>
<keyword evidence="3 6" id="KW-0812">Transmembrane</keyword>
<dbReference type="GO" id="GO:0033013">
    <property type="term" value="P:tetrapyrrole metabolic process"/>
    <property type="evidence" value="ECO:0007669"/>
    <property type="project" value="UniProtKB-ARBA"/>
</dbReference>
<sequence length="162" mass="17884">MPLPLSALGAIILPNIGGWAGSFLVRKHYSSWYMTLKKPKWTPPKYTFGPIWTVLYSGMGFASYLVFKEGGGFQGKAGVPLAVYGANLALNWAWTPLFFGYHSFKWSVIDGMLLMATAALSGALFHKVDPRAGLMMVPYLAWLGLGSSFAFYIYQANDKIIK</sequence>
<comment type="subcellular location">
    <subcellularLocation>
        <location evidence="1">Membrane</location>
        <topology evidence="1">Multi-pass membrane protein</topology>
    </subcellularLocation>
</comment>
<organism evidence="7">
    <name type="scientific">Lygus hesperus</name>
    <name type="common">Western plant bug</name>
    <dbReference type="NCBI Taxonomy" id="30085"/>
    <lineage>
        <taxon>Eukaryota</taxon>
        <taxon>Metazoa</taxon>
        <taxon>Ecdysozoa</taxon>
        <taxon>Arthropoda</taxon>
        <taxon>Hexapoda</taxon>
        <taxon>Insecta</taxon>
        <taxon>Pterygota</taxon>
        <taxon>Neoptera</taxon>
        <taxon>Paraneoptera</taxon>
        <taxon>Hemiptera</taxon>
        <taxon>Heteroptera</taxon>
        <taxon>Panheteroptera</taxon>
        <taxon>Cimicomorpha</taxon>
        <taxon>Miridae</taxon>
        <taxon>Mirini</taxon>
        <taxon>Lygus</taxon>
    </lineage>
</organism>
<feature type="transmembrane region" description="Helical" evidence="6">
    <location>
        <begin position="106"/>
        <end position="126"/>
    </location>
</feature>
<evidence type="ECO:0000256" key="1">
    <source>
        <dbReference type="ARBA" id="ARBA00004141"/>
    </source>
</evidence>
<dbReference type="PIRSF" id="PIRSF005859">
    <property type="entry name" value="PBR"/>
    <property type="match status" value="1"/>
</dbReference>
<evidence type="ECO:0000256" key="2">
    <source>
        <dbReference type="ARBA" id="ARBA00007524"/>
    </source>
</evidence>
<feature type="transmembrane region" description="Helical" evidence="6">
    <location>
        <begin position="79"/>
        <end position="99"/>
    </location>
</feature>
<accession>A0A0A9YSN7</accession>
<reference evidence="7" key="1">
    <citation type="journal article" date="2014" name="PLoS ONE">
        <title>Transcriptome-Based Identification of ABC Transporters in the Western Tarnished Plant Bug Lygus hesperus.</title>
        <authorList>
            <person name="Hull J.J."/>
            <person name="Chaney K."/>
            <person name="Geib S.M."/>
            <person name="Fabrick J.A."/>
            <person name="Brent C.S."/>
            <person name="Walsh D."/>
            <person name="Lavine L.C."/>
        </authorList>
    </citation>
    <scope>NUCLEOTIDE SEQUENCE</scope>
</reference>
<dbReference type="AlphaFoldDB" id="A0A0A9YSN7"/>
<dbReference type="GO" id="GO:0005741">
    <property type="term" value="C:mitochondrial outer membrane"/>
    <property type="evidence" value="ECO:0007669"/>
    <property type="project" value="TreeGrafter"/>
</dbReference>
<evidence type="ECO:0000313" key="7">
    <source>
        <dbReference type="EMBL" id="JAG36062.1"/>
    </source>
</evidence>
<keyword evidence="5 6" id="KW-0472">Membrane</keyword>
<dbReference type="Gene3D" id="1.20.1260.100">
    <property type="entry name" value="TspO/MBR protein"/>
    <property type="match status" value="1"/>
</dbReference>
<evidence type="ECO:0000256" key="5">
    <source>
        <dbReference type="ARBA" id="ARBA00023136"/>
    </source>
</evidence>
<dbReference type="CDD" id="cd15904">
    <property type="entry name" value="TSPO_MBR"/>
    <property type="match status" value="1"/>
</dbReference>
<keyword evidence="4 6" id="KW-1133">Transmembrane helix</keyword>
<feature type="transmembrane region" description="Helical" evidence="6">
    <location>
        <begin position="46"/>
        <end position="67"/>
    </location>
</feature>
<protein>
    <submittedName>
        <fullName evidence="7">Translocator protein</fullName>
    </submittedName>
</protein>
<dbReference type="PANTHER" id="PTHR10057">
    <property type="entry name" value="PERIPHERAL-TYPE BENZODIAZEPINE RECEPTOR"/>
    <property type="match status" value="1"/>
</dbReference>